<accession>A0A5B9SV43</accession>
<dbReference type="Pfam" id="PF20178">
    <property type="entry name" value="ToxA_N"/>
    <property type="match status" value="1"/>
</dbReference>
<feature type="domain" description="Cytotoxic necrotizing factor Rho-activating" evidence="1">
    <location>
        <begin position="720"/>
        <end position="995"/>
    </location>
</feature>
<dbReference type="CDD" id="cd16834">
    <property type="entry name" value="CNF1-like"/>
    <property type="match status" value="1"/>
</dbReference>
<evidence type="ECO:0000259" key="3">
    <source>
        <dbReference type="Pfam" id="PF20178"/>
    </source>
</evidence>
<dbReference type="Pfam" id="PF15962">
    <property type="entry name" value="DUF4765"/>
    <property type="match status" value="1"/>
</dbReference>
<name>A0A5B9SV43_ECOLX</name>
<dbReference type="RefSeq" id="WP_059330985.1">
    <property type="nucleotide sequence ID" value="NZ_BFFX01000029.1"/>
</dbReference>
<organism evidence="4">
    <name type="scientific">Escherichia coli</name>
    <dbReference type="NCBI Taxonomy" id="562"/>
    <lineage>
        <taxon>Bacteria</taxon>
        <taxon>Pseudomonadati</taxon>
        <taxon>Pseudomonadota</taxon>
        <taxon>Gammaproteobacteria</taxon>
        <taxon>Enterobacterales</taxon>
        <taxon>Enterobacteriaceae</taxon>
        <taxon>Escherichia</taxon>
    </lineage>
</organism>
<dbReference type="Gene3D" id="3.60.100.10">
    <property type="entry name" value="Cytotoxic necrotizing factor, Rho-activating domain"/>
    <property type="match status" value="1"/>
</dbReference>
<dbReference type="EMBL" id="MK878517">
    <property type="protein sequence ID" value="QEG95526.1"/>
    <property type="molecule type" value="Genomic_DNA"/>
</dbReference>
<dbReference type="InterPro" id="IPR031886">
    <property type="entry name" value="DUF4765"/>
</dbReference>
<feature type="domain" description="Dermonecrotic toxin N-terminal" evidence="3">
    <location>
        <begin position="19"/>
        <end position="262"/>
    </location>
</feature>
<dbReference type="InterPro" id="IPR008430">
    <property type="entry name" value="CNF_Rho-act"/>
</dbReference>
<feature type="domain" description="DUF4765" evidence="2">
    <location>
        <begin position="507"/>
        <end position="694"/>
    </location>
</feature>
<reference evidence="4" key="1">
    <citation type="submission" date="2019-05" db="EMBL/GenBank/DDBJ databases">
        <title>Bacteriocin occurrence and activity in Escherichia coli isolated from bovines and wastewater.</title>
        <authorList>
            <person name="Cameron A."/>
            <person name="Zaheer R."/>
            <person name="Barbieri R."/>
            <person name="McAllister T.A."/>
        </authorList>
    </citation>
    <scope>NUCLEOTIDE SEQUENCE</scope>
    <source>
        <strain evidence="4">0638J</strain>
    </source>
</reference>
<dbReference type="SMR" id="A0A5B9SV43"/>
<gene>
    <name evidence="4" type="primary">toxA</name>
    <name evidence="4" type="ORF">EC0638J-ColB-ColM_00138</name>
</gene>
<evidence type="ECO:0000313" key="4">
    <source>
        <dbReference type="EMBL" id="QEG95526.1"/>
    </source>
</evidence>
<evidence type="ECO:0000259" key="2">
    <source>
        <dbReference type="Pfam" id="PF15962"/>
    </source>
</evidence>
<dbReference type="AlphaFoldDB" id="A0A5B9SV43"/>
<dbReference type="NCBIfam" id="NF033651">
    <property type="entry name" value="cyto_nec_fctrs"/>
    <property type="match status" value="1"/>
</dbReference>
<dbReference type="SUPFAM" id="SSF64438">
    <property type="entry name" value="CNF1/YfiH-like putative cysteine hydrolases"/>
    <property type="match status" value="1"/>
</dbReference>
<dbReference type="Pfam" id="PF05785">
    <property type="entry name" value="CNF1"/>
    <property type="match status" value="1"/>
</dbReference>
<protein>
    <submittedName>
        <fullName evidence="4">Dermonecrotic toxin</fullName>
    </submittedName>
</protein>
<dbReference type="InterPro" id="IPR037040">
    <property type="entry name" value="CNF_Rho-act_sf"/>
</dbReference>
<proteinExistence type="predicted"/>
<dbReference type="InterPro" id="IPR046673">
    <property type="entry name" value="ToxA_N"/>
</dbReference>
<evidence type="ECO:0000259" key="1">
    <source>
        <dbReference type="Pfam" id="PF05785"/>
    </source>
</evidence>
<sequence length="1009" mass="113915">MTEKWGQQYYLEFNELISKFPSPEKTISNYIKNKFNSELTWFNWVDPDKLYFVQFTQNRSNNKTYTGWDHVGKFSIRSMTLTQAAIINIGRYFEVPDEANAVAGIYKVPKAEMFDEKNEAQMLPSEYISFLNKCDFSAVYNDELSTFWNDNTSVFKSLLKKYYTSSILYLFKNEQISRKEFDFAINAINKKNNIKIYFFDVYGYIASDMFVASNDEMTMLFITGAEYPVMFTKNIDELREKIKEIISYSGNKIAFLQHFSLYDRQDGVTYYGVESIFNKISGEEFNNSYIMYKSQLITNPDIFSEITSLVKQRGISDGDVIIKSNSESSRDYALEIIQTLLSLTPVFDVIIPEISIPLGLGVVASGLGISFDQLINGDTYEERRAAIPGIATNSILLGMSFVIPYIINKSKDIYTVLTLPSEHIPVSNQSAVLSLLKKHHVSIDEIPSDGVLTIELSQFNFVNIVKLNDEDEFVAIKGSSLSGVYYEVEPETGYEILSRRVYRTEFDKKIYWTRSGGLKGGLPYNFQNLEIPVFIKDKSYAELGEPSELSFINDDSALLYPKIDSRIPSPTPEYELRYFFTKDIYKEQLVTLMKGTTEQEAWNIANYKTAGGVNEKLPEIFPGEGPQSRLGFTEYTTDINSADSSSRGHFLVVIKVEVKYINNDNVFYANYWKIPDDAPVEVVAIADRRFLFSEIASKPDMSFFKKILQKPAPESIIKKSNSNYKRLSIGDIDVLKGRGAFSSVRQRNIYISFQAANSDLLNKSGVYIRTLKLSDIGYDPVFYNYGLGISGSPTLNTYTGEIVTEETLQTTSYWKKYNLTTDTSIIHLSNSKQGANGIKINLDDLMKEKPVVITSGELSGCTSIWARKGNQFYAVHTGTVEPIKNFTSTTGVIKAIEVLSSLSGVNNAIDIQSVSNDTLVNFLSENFDTSFVAYSSSEKKANSKITINHSNVFTYAYYTDLTPVPSFGTSVALLTKGDGGIKVKALSETYAAKRDGSIIPFDLLCRELL</sequence>
<dbReference type="InterPro" id="IPR011324">
    <property type="entry name" value="Cytotoxic_necrot_fac-like_cat"/>
</dbReference>